<dbReference type="Gene3D" id="3.40.50.300">
    <property type="entry name" value="P-loop containing nucleotide triphosphate hydrolases"/>
    <property type="match status" value="1"/>
</dbReference>
<comment type="caution">
    <text evidence="4">The sequence shown here is derived from an EMBL/GenBank/DDBJ whole genome shotgun (WGS) entry which is preliminary data.</text>
</comment>
<dbReference type="SUPFAM" id="SSF52540">
    <property type="entry name" value="P-loop containing nucleoside triphosphate hydrolases"/>
    <property type="match status" value="1"/>
</dbReference>
<reference evidence="4" key="1">
    <citation type="submission" date="2022-03" db="EMBL/GenBank/DDBJ databases">
        <authorList>
            <person name="Tunstrom K."/>
        </authorList>
    </citation>
    <scope>NUCLEOTIDE SEQUENCE</scope>
</reference>
<keyword evidence="2" id="KW-0808">Transferase</keyword>
<evidence type="ECO:0000313" key="5">
    <source>
        <dbReference type="Proteomes" id="UP001153954"/>
    </source>
</evidence>
<evidence type="ECO:0000256" key="1">
    <source>
        <dbReference type="ARBA" id="ARBA00005771"/>
    </source>
</evidence>
<proteinExistence type="inferred from homology"/>
<sequence>MAPLLELPYDIQDVSAEEDKIIKKCLLGYMKPFVKCGKNGYIMPGAFRKHAEAIYNFQVRPDDVWVISYPRSGTTWTQEMVWLIENDLDFKTAQEKPLFDRFPMLELTSQIPEIGFQLIKSNFMNIGNFQGLNQAARSPSWKNLEEITTPRFIKTHMPLSMLPPSLLDTAKVIYVARDPRDTLVSYYFLHKMIFRSFMRFTCKHYWDAFKRDLLPYSPIIQHVNESWEQRHHKNLHIIFYEDMIADLPKVIRGVSKFLNRDLTDKQVDKLANHLNFDKLQKNKTVNNTTKNSEVQFIRKGKVEGWREHFDEKMELEAEEFLTTSLKGLDLKYPSFSLYECSYL</sequence>
<comment type="similarity">
    <text evidence="1">Belongs to the sulfotransferase 1 family.</text>
</comment>
<name>A0AAU9V3Z2_EUPED</name>
<dbReference type="Pfam" id="PF00685">
    <property type="entry name" value="Sulfotransfer_1"/>
    <property type="match status" value="1"/>
</dbReference>
<evidence type="ECO:0000313" key="4">
    <source>
        <dbReference type="EMBL" id="CAH2106074.1"/>
    </source>
</evidence>
<dbReference type="InterPro" id="IPR000863">
    <property type="entry name" value="Sulfotransferase_dom"/>
</dbReference>
<evidence type="ECO:0000256" key="2">
    <source>
        <dbReference type="ARBA" id="ARBA00022679"/>
    </source>
</evidence>
<dbReference type="InterPro" id="IPR027417">
    <property type="entry name" value="P-loop_NTPase"/>
</dbReference>
<dbReference type="GO" id="GO:0008146">
    <property type="term" value="F:sulfotransferase activity"/>
    <property type="evidence" value="ECO:0007669"/>
    <property type="project" value="InterPro"/>
</dbReference>
<protein>
    <recommendedName>
        <fullName evidence="3">Sulfotransferase domain-containing protein</fullName>
    </recommendedName>
</protein>
<dbReference type="EMBL" id="CAKOGL010000029">
    <property type="protein sequence ID" value="CAH2106074.1"/>
    <property type="molecule type" value="Genomic_DNA"/>
</dbReference>
<dbReference type="AlphaFoldDB" id="A0AAU9V3Z2"/>
<dbReference type="Proteomes" id="UP001153954">
    <property type="component" value="Unassembled WGS sequence"/>
</dbReference>
<feature type="domain" description="Sulfotransferase" evidence="3">
    <location>
        <begin position="61"/>
        <end position="327"/>
    </location>
</feature>
<evidence type="ECO:0000259" key="3">
    <source>
        <dbReference type="Pfam" id="PF00685"/>
    </source>
</evidence>
<keyword evidence="5" id="KW-1185">Reference proteome</keyword>
<organism evidence="4 5">
    <name type="scientific">Euphydryas editha</name>
    <name type="common">Edith's checkerspot</name>
    <dbReference type="NCBI Taxonomy" id="104508"/>
    <lineage>
        <taxon>Eukaryota</taxon>
        <taxon>Metazoa</taxon>
        <taxon>Ecdysozoa</taxon>
        <taxon>Arthropoda</taxon>
        <taxon>Hexapoda</taxon>
        <taxon>Insecta</taxon>
        <taxon>Pterygota</taxon>
        <taxon>Neoptera</taxon>
        <taxon>Endopterygota</taxon>
        <taxon>Lepidoptera</taxon>
        <taxon>Glossata</taxon>
        <taxon>Ditrysia</taxon>
        <taxon>Papilionoidea</taxon>
        <taxon>Nymphalidae</taxon>
        <taxon>Nymphalinae</taxon>
        <taxon>Euphydryas</taxon>
    </lineage>
</organism>
<dbReference type="PANTHER" id="PTHR11783">
    <property type="entry name" value="SULFOTRANSFERASE SULT"/>
    <property type="match status" value="1"/>
</dbReference>
<accession>A0AAU9V3Z2</accession>
<gene>
    <name evidence="4" type="ORF">EEDITHA_LOCUS20257</name>
</gene>